<organism evidence="12 13">
    <name type="scientific">Hymenoscyphus albidus</name>
    <dbReference type="NCBI Taxonomy" id="595503"/>
    <lineage>
        <taxon>Eukaryota</taxon>
        <taxon>Fungi</taxon>
        <taxon>Dikarya</taxon>
        <taxon>Ascomycota</taxon>
        <taxon>Pezizomycotina</taxon>
        <taxon>Leotiomycetes</taxon>
        <taxon>Helotiales</taxon>
        <taxon>Helotiaceae</taxon>
        <taxon>Hymenoscyphus</taxon>
    </lineage>
</organism>
<evidence type="ECO:0000313" key="13">
    <source>
        <dbReference type="Proteomes" id="UP000701801"/>
    </source>
</evidence>
<sequence>MSSSIMTSIASDDNSAALPSLQDLSGASWTPLFNQDCSFPPEIFRSVLLNLIKNPNINTNRLFRADIFLDVSYDANTTEYQTEIPPRLTHFTNFQLKTIIVRKMIPRNPVVDKPLDQTCLFHECNDEQGNINSLVTYLPHISSADESPFYHPAVHGIGFLHQFNTNSKEGSNSIFYSFFPAEPRSPKLERTAQHLLAVIYKHGTGCAAGYSKRVQHDVIIPQIRAQNTYSRLKIKYGRSLCEKWVEATDPTKHVFEDLAIAAFLIELWADLYTESSFPGFVDIGCGNGLLVHILVEEGYSGWGFDARRRKSWSSWSQKAQENLKEMVLIPSILRKAPNTDGMSQVLRSDTHTEVGIEVGIHDGRFPKGTFIISNHADELTPWTPILANMSESPFMMIPCCSHRLNGSRFRAPHPKGAPASTSQYAALVVWISKISEDCGWVVEKEMLRIPSTRNAAVIGRSRKIAFGYVEVEDVVTNYGGAAGWEENSLKLLKGATRGH</sequence>
<reference evidence="12" key="1">
    <citation type="submission" date="2021-07" db="EMBL/GenBank/DDBJ databases">
        <authorList>
            <person name="Durling M."/>
        </authorList>
    </citation>
    <scope>NUCLEOTIDE SEQUENCE</scope>
</reference>
<dbReference type="OrthoDB" id="10047021at2759"/>
<evidence type="ECO:0000256" key="3">
    <source>
        <dbReference type="ARBA" id="ARBA00012795"/>
    </source>
</evidence>
<dbReference type="Proteomes" id="UP000701801">
    <property type="component" value="Unassembled WGS sequence"/>
</dbReference>
<evidence type="ECO:0000256" key="5">
    <source>
        <dbReference type="ARBA" id="ARBA00022490"/>
    </source>
</evidence>
<name>A0A9N9PZN6_9HELO</name>
<comment type="subcellular location">
    <subcellularLocation>
        <location evidence="1 11">Cytoplasm</location>
    </subcellularLocation>
</comment>
<dbReference type="GO" id="GO:0030488">
    <property type="term" value="P:tRNA methylation"/>
    <property type="evidence" value="ECO:0007669"/>
    <property type="project" value="UniProtKB-UniRule"/>
</dbReference>
<dbReference type="EC" id="2.1.1.211" evidence="3 11"/>
<evidence type="ECO:0000256" key="7">
    <source>
        <dbReference type="ARBA" id="ARBA00022679"/>
    </source>
</evidence>
<comment type="catalytic activity">
    <reaction evidence="10 11">
        <text>uridine(44) in tRNA(Ser) + S-adenosyl-L-methionine = 2'-O-methyluridine(44) in tRNA(Ser) + S-adenosyl-L-homocysteine + H(+)</text>
        <dbReference type="Rhea" id="RHEA:43100"/>
        <dbReference type="Rhea" id="RHEA-COMP:10339"/>
        <dbReference type="Rhea" id="RHEA-COMP:10340"/>
        <dbReference type="ChEBI" id="CHEBI:15378"/>
        <dbReference type="ChEBI" id="CHEBI:57856"/>
        <dbReference type="ChEBI" id="CHEBI:59789"/>
        <dbReference type="ChEBI" id="CHEBI:65315"/>
        <dbReference type="ChEBI" id="CHEBI:74478"/>
        <dbReference type="EC" id="2.1.1.211"/>
    </reaction>
</comment>
<dbReference type="InterPro" id="IPR011671">
    <property type="entry name" value="tRNA_uracil_MeTrfase"/>
</dbReference>
<dbReference type="EMBL" id="CAJVRM010000090">
    <property type="protein sequence ID" value="CAG8974070.1"/>
    <property type="molecule type" value="Genomic_DNA"/>
</dbReference>
<protein>
    <recommendedName>
        <fullName evidence="4 11">tRNA (uracil-O(2)-)-methyltransferase</fullName>
        <ecNumber evidence="3 11">2.1.1.211</ecNumber>
    </recommendedName>
</protein>
<dbReference type="AlphaFoldDB" id="A0A9N9PZN6"/>
<dbReference type="PANTHER" id="PTHR21210:SF0">
    <property type="entry name" value="TRNA (URACIL-O(2)-)-METHYLTRANSFERASE-RELATED"/>
    <property type="match status" value="1"/>
</dbReference>
<evidence type="ECO:0000256" key="1">
    <source>
        <dbReference type="ARBA" id="ARBA00004496"/>
    </source>
</evidence>
<keyword evidence="5 11" id="KW-0963">Cytoplasm</keyword>
<evidence type="ECO:0000313" key="12">
    <source>
        <dbReference type="EMBL" id="CAG8974070.1"/>
    </source>
</evidence>
<evidence type="ECO:0000256" key="10">
    <source>
        <dbReference type="ARBA" id="ARBA00047957"/>
    </source>
</evidence>
<keyword evidence="6 11" id="KW-0489">Methyltransferase</keyword>
<dbReference type="GO" id="GO:0141101">
    <property type="term" value="F:tRNA(Ser) (uridine(44)-2'-O-)-methyltransferase activity"/>
    <property type="evidence" value="ECO:0007669"/>
    <property type="project" value="UniProtKB-EC"/>
</dbReference>
<keyword evidence="7 11" id="KW-0808">Transferase</keyword>
<comment type="caution">
    <text evidence="12">The sequence shown here is derived from an EMBL/GenBank/DDBJ whole genome shotgun (WGS) entry which is preliminary data.</text>
</comment>
<evidence type="ECO:0000256" key="6">
    <source>
        <dbReference type="ARBA" id="ARBA00022603"/>
    </source>
</evidence>
<comment type="similarity">
    <text evidence="2 11">Belongs to the TRM44 family.</text>
</comment>
<keyword evidence="9 11" id="KW-0819">tRNA processing</keyword>
<evidence type="ECO:0000256" key="11">
    <source>
        <dbReference type="RuleBase" id="RU368004"/>
    </source>
</evidence>
<evidence type="ECO:0000256" key="8">
    <source>
        <dbReference type="ARBA" id="ARBA00022691"/>
    </source>
</evidence>
<evidence type="ECO:0000256" key="2">
    <source>
        <dbReference type="ARBA" id="ARBA00009056"/>
    </source>
</evidence>
<dbReference type="GO" id="GO:0005737">
    <property type="term" value="C:cytoplasm"/>
    <property type="evidence" value="ECO:0007669"/>
    <property type="project" value="UniProtKB-SubCell"/>
</dbReference>
<gene>
    <name evidence="12" type="ORF">HYALB_00009572</name>
</gene>
<comment type="function">
    <text evidence="11">Adenosyl-L-methionine (AdoMet)-dependent tRNA (uracil-O(2)-)-methyltransferase.</text>
</comment>
<dbReference type="Pfam" id="PF07757">
    <property type="entry name" value="AdoMet_MTase"/>
    <property type="match status" value="1"/>
</dbReference>
<evidence type="ECO:0000256" key="4">
    <source>
        <dbReference type="ARBA" id="ARBA00017788"/>
    </source>
</evidence>
<dbReference type="PANTHER" id="PTHR21210">
    <property type="entry name" value="TRNA (URACIL-O(2)-)-METHYLTRANSFERASE-RELATED"/>
    <property type="match status" value="1"/>
</dbReference>
<proteinExistence type="inferred from homology"/>
<keyword evidence="8 11" id="KW-0949">S-adenosyl-L-methionine</keyword>
<evidence type="ECO:0000256" key="9">
    <source>
        <dbReference type="ARBA" id="ARBA00022694"/>
    </source>
</evidence>
<keyword evidence="13" id="KW-1185">Reference proteome</keyword>
<accession>A0A9N9PZN6</accession>